<dbReference type="Proteomes" id="UP000053789">
    <property type="component" value="Unassembled WGS sequence"/>
</dbReference>
<feature type="chain" id="PRO_5002259814" evidence="3">
    <location>
        <begin position="20"/>
        <end position="753"/>
    </location>
</feature>
<protein>
    <submittedName>
        <fullName evidence="4">Uncharacterized protein</fullName>
    </submittedName>
</protein>
<evidence type="ECO:0000256" key="3">
    <source>
        <dbReference type="SAM" id="SignalP"/>
    </source>
</evidence>
<accession>A0A0D2HPM7</accession>
<feature type="region of interest" description="Disordered" evidence="1">
    <location>
        <begin position="62"/>
        <end position="84"/>
    </location>
</feature>
<feature type="transmembrane region" description="Helical" evidence="2">
    <location>
        <begin position="185"/>
        <end position="208"/>
    </location>
</feature>
<evidence type="ECO:0000313" key="5">
    <source>
        <dbReference type="Proteomes" id="UP000053789"/>
    </source>
</evidence>
<feature type="compositionally biased region" description="Low complexity" evidence="1">
    <location>
        <begin position="62"/>
        <end position="73"/>
    </location>
</feature>
<keyword evidence="2" id="KW-0472">Membrane</keyword>
<feature type="compositionally biased region" description="Low complexity" evidence="1">
    <location>
        <begin position="685"/>
        <end position="704"/>
    </location>
</feature>
<organism evidence="4 5">
    <name type="scientific">Cladophialophora bantiana (strain ATCC 10958 / CBS 173.52 / CDC B-1940 / NIH 8579)</name>
    <name type="common">Xylohypha bantiana</name>
    <dbReference type="NCBI Taxonomy" id="1442370"/>
    <lineage>
        <taxon>Eukaryota</taxon>
        <taxon>Fungi</taxon>
        <taxon>Dikarya</taxon>
        <taxon>Ascomycota</taxon>
        <taxon>Pezizomycotina</taxon>
        <taxon>Eurotiomycetes</taxon>
        <taxon>Chaetothyriomycetidae</taxon>
        <taxon>Chaetothyriales</taxon>
        <taxon>Herpotrichiellaceae</taxon>
        <taxon>Cladophialophora</taxon>
    </lineage>
</organism>
<feature type="compositionally biased region" description="Polar residues" evidence="1">
    <location>
        <begin position="639"/>
        <end position="649"/>
    </location>
</feature>
<feature type="region of interest" description="Disordered" evidence="1">
    <location>
        <begin position="406"/>
        <end position="445"/>
    </location>
</feature>
<dbReference type="EMBL" id="KN846984">
    <property type="protein sequence ID" value="KIW95373.1"/>
    <property type="molecule type" value="Genomic_DNA"/>
</dbReference>
<dbReference type="VEuPathDB" id="FungiDB:Z519_03957"/>
<feature type="compositionally biased region" description="Polar residues" evidence="1">
    <location>
        <begin position="74"/>
        <end position="84"/>
    </location>
</feature>
<feature type="compositionally biased region" description="Basic and acidic residues" evidence="1">
    <location>
        <begin position="731"/>
        <end position="753"/>
    </location>
</feature>
<feature type="region of interest" description="Disordered" evidence="1">
    <location>
        <begin position="616"/>
        <end position="753"/>
    </location>
</feature>
<feature type="region of interest" description="Disordered" evidence="1">
    <location>
        <begin position="273"/>
        <end position="302"/>
    </location>
</feature>
<dbReference type="OrthoDB" id="4120617at2759"/>
<feature type="signal peptide" evidence="3">
    <location>
        <begin position="1"/>
        <end position="19"/>
    </location>
</feature>
<feature type="region of interest" description="Disordered" evidence="1">
    <location>
        <begin position="568"/>
        <end position="596"/>
    </location>
</feature>
<feature type="compositionally biased region" description="Polar residues" evidence="1">
    <location>
        <begin position="237"/>
        <end position="247"/>
    </location>
</feature>
<feature type="compositionally biased region" description="Basic and acidic residues" evidence="1">
    <location>
        <begin position="705"/>
        <end position="720"/>
    </location>
</feature>
<feature type="compositionally biased region" description="Low complexity" evidence="1">
    <location>
        <begin position="135"/>
        <end position="155"/>
    </location>
</feature>
<dbReference type="AlphaFoldDB" id="A0A0D2HPM7"/>
<keyword evidence="2" id="KW-0812">Transmembrane</keyword>
<proteinExistence type="predicted"/>
<reference evidence="4" key="1">
    <citation type="submission" date="2015-01" db="EMBL/GenBank/DDBJ databases">
        <title>The Genome Sequence of Cladophialophora bantiana CBS 173.52.</title>
        <authorList>
            <consortium name="The Broad Institute Genomics Platform"/>
            <person name="Cuomo C."/>
            <person name="de Hoog S."/>
            <person name="Gorbushina A."/>
            <person name="Stielow B."/>
            <person name="Teixiera M."/>
            <person name="Abouelleil A."/>
            <person name="Chapman S.B."/>
            <person name="Priest M."/>
            <person name="Young S.K."/>
            <person name="Wortman J."/>
            <person name="Nusbaum C."/>
            <person name="Birren B."/>
        </authorList>
    </citation>
    <scope>NUCLEOTIDE SEQUENCE [LARGE SCALE GENOMIC DNA]</scope>
    <source>
        <strain evidence="4">CBS 173.52</strain>
    </source>
</reference>
<feature type="region of interest" description="Disordered" evidence="1">
    <location>
        <begin position="135"/>
        <end position="181"/>
    </location>
</feature>
<feature type="compositionally biased region" description="Basic and acidic residues" evidence="1">
    <location>
        <begin position="435"/>
        <end position="445"/>
    </location>
</feature>
<feature type="compositionally biased region" description="Basic and acidic residues" evidence="1">
    <location>
        <begin position="417"/>
        <end position="426"/>
    </location>
</feature>
<dbReference type="GeneID" id="27696885"/>
<keyword evidence="3" id="KW-0732">Signal</keyword>
<dbReference type="HOGENOM" id="CLU_019695_0_0_1"/>
<keyword evidence="2" id="KW-1133">Transmembrane helix</keyword>
<name>A0A0D2HPM7_CLAB1</name>
<feature type="region of interest" description="Disordered" evidence="1">
    <location>
        <begin position="216"/>
        <end position="249"/>
    </location>
</feature>
<sequence length="753" mass="79389">MKAFPVSLLAPTFFALVAAQQTFDPLSIIVSEAYSVFTEVNSLLSSAASAVSAAAESATASSSTVGDSSTSSAQYTGTSYASTSSDDSIFLIPPSISFAPSTSSLISSTSSPSLALPSSPSAAFGITSSSASLTSSLTSSRRSPSTTSSLTLPSPVGGTSSGLGAVAGSSTTAPSLTKSSHDSDLPIILGCVLGALALGFLVLALVICSKRRRLSSSPRHSALSPGDDEVESWRVNRPSSTGASQGSLYRDLVPTGAAPLMSEHSAFRSPQEYENPFVPVPPPPRRTAPNSRPGLTDGMVPGDDPFVKEIGKPSRSYSVSSTDSMHHTGGIAAGIAAAAAGTDLMHHYDEHQDENPPVVNAPPANIRTVRAQINRKPVPVNCTDNSQPWPYSPVSPIDDVAETAALTKIPTRSSGESGRRSSRDSARANAVFDQEDARHSDGVLGHDDHGLEAARAGLDAGLVGVAALGCRDTQDRHSSRSRSNSSNRRSRTPQAMPSERFDSGRMTTRDYSPPYRDAVPQHPYDAGPSGEQDLYGVPSTPLPPPRSRRNSALGPALPAAAVFTYANRPTVPSPLSSEIRRDPSYSPSQSRPRGLSRGAAALFSFSYDPRDDDFGAYPPFPMTSSANSHCRRGRDEMVSTEQQRTSNGPTVPDKAMASDKGYPPHLDLPLGKGSDESYNLAATTGPLGPQPQLQSQLASLLPGSGEEKNAIESPSHDSAWRRRRQQQGVHEQLRFRGEHGDGRWEESVEITRE</sequence>
<gene>
    <name evidence="4" type="ORF">Z519_03957</name>
</gene>
<evidence type="ECO:0000313" key="4">
    <source>
        <dbReference type="EMBL" id="KIW95373.1"/>
    </source>
</evidence>
<feature type="region of interest" description="Disordered" evidence="1">
    <location>
        <begin position="472"/>
        <end position="552"/>
    </location>
</feature>
<keyword evidence="5" id="KW-1185">Reference proteome</keyword>
<feature type="compositionally biased region" description="Polar residues" evidence="1">
    <location>
        <begin position="168"/>
        <end position="178"/>
    </location>
</feature>
<dbReference type="RefSeq" id="XP_016622042.1">
    <property type="nucleotide sequence ID" value="XM_016761704.1"/>
</dbReference>
<evidence type="ECO:0000256" key="1">
    <source>
        <dbReference type="SAM" id="MobiDB-lite"/>
    </source>
</evidence>
<evidence type="ECO:0000256" key="2">
    <source>
        <dbReference type="SAM" id="Phobius"/>
    </source>
</evidence>